<dbReference type="EMBL" id="CP136508">
    <property type="protein sequence ID" value="WUR15626.1"/>
    <property type="molecule type" value="Genomic_DNA"/>
</dbReference>
<evidence type="ECO:0000313" key="2">
    <source>
        <dbReference type="EMBL" id="WUR15626.1"/>
    </source>
</evidence>
<dbReference type="Proteomes" id="UP000321323">
    <property type="component" value="Chromosome"/>
</dbReference>
<organism evidence="2 3">
    <name type="scientific">[Empedobacter] haloabium</name>
    <dbReference type="NCBI Taxonomy" id="592317"/>
    <lineage>
        <taxon>Bacteria</taxon>
        <taxon>Pseudomonadati</taxon>
        <taxon>Pseudomonadota</taxon>
        <taxon>Betaproteobacteria</taxon>
        <taxon>Burkholderiales</taxon>
        <taxon>Oxalobacteraceae</taxon>
        <taxon>Telluria group</taxon>
        <taxon>Telluria group incertae sedis</taxon>
    </lineage>
</organism>
<accession>A0ABZ1USD1</accession>
<reference evidence="2 3" key="1">
    <citation type="journal article" date="2019" name="Int. J. Syst. Evol. Microbiol.">
        <title>The Draft Whole-Genome Sequence of the Antibiotic Producer Empedobacter haloabium ATCC 31962 Provides Indications for Its Taxonomic Reclassification.</title>
        <authorList>
            <person name="Miess H."/>
            <person name="Arlt P."/>
            <person name="Apel A.K."/>
            <person name="Weber T."/>
            <person name="Nieselt K."/>
            <person name="Hanssen F."/>
            <person name="Czemmel S."/>
            <person name="Nahnsen S."/>
            <person name="Gross H."/>
        </authorList>
    </citation>
    <scope>NUCLEOTIDE SEQUENCE [LARGE SCALE GENOMIC DNA]</scope>
    <source>
        <strain evidence="2 3">ATCC 31962</strain>
    </source>
</reference>
<feature type="domain" description="DUF7661" evidence="1">
    <location>
        <begin position="3"/>
        <end position="70"/>
    </location>
</feature>
<dbReference type="Pfam" id="PF24697">
    <property type="entry name" value="DUF7661"/>
    <property type="match status" value="1"/>
</dbReference>
<evidence type="ECO:0000259" key="1">
    <source>
        <dbReference type="Pfam" id="PF24697"/>
    </source>
</evidence>
<sequence>MPIHFNVFGTLIDIERRGQAWLAWHPGTDGKRRPADIVVPADLDEGELACYLGDLLHEDARPGHDEVVRL</sequence>
<name>A0ABZ1USD1_9BURK</name>
<evidence type="ECO:0000313" key="3">
    <source>
        <dbReference type="Proteomes" id="UP000321323"/>
    </source>
</evidence>
<keyword evidence="3" id="KW-1185">Reference proteome</keyword>
<dbReference type="InterPro" id="IPR056078">
    <property type="entry name" value="DUF7661"/>
</dbReference>
<protein>
    <recommendedName>
        <fullName evidence="1">DUF7661 domain-containing protein</fullName>
    </recommendedName>
</protein>
<proteinExistence type="predicted"/>
<gene>
    <name evidence="2" type="ORF">E7V67_011140</name>
</gene>